<organism evidence="2 3">
    <name type="scientific">Propionigenium maris DSM 9537</name>
    <dbReference type="NCBI Taxonomy" id="1123000"/>
    <lineage>
        <taxon>Bacteria</taxon>
        <taxon>Fusobacteriati</taxon>
        <taxon>Fusobacteriota</taxon>
        <taxon>Fusobacteriia</taxon>
        <taxon>Fusobacteriales</taxon>
        <taxon>Fusobacteriaceae</taxon>
        <taxon>Propionigenium</taxon>
    </lineage>
</organism>
<proteinExistence type="predicted"/>
<reference evidence="2" key="1">
    <citation type="submission" date="2022-12" db="EMBL/GenBank/DDBJ databases">
        <title>Reference genome sequencing for broad-spectrum identification of bacterial and archaeal isolates by mass spectrometry.</title>
        <authorList>
            <person name="Sekiguchi Y."/>
            <person name="Tourlousse D.M."/>
        </authorList>
    </citation>
    <scope>NUCLEOTIDE SEQUENCE</scope>
    <source>
        <strain evidence="2">10succ1</strain>
    </source>
</reference>
<keyword evidence="1" id="KW-1133">Transmembrane helix</keyword>
<keyword evidence="3" id="KW-1185">Reference proteome</keyword>
<sequence>MEKILGQINKTLNLKEMELVQHKDSFSYEKIYTSDFIEEIFSQLKEIQNESLKIFIGGYPIESETAQNTIFEGEPLKIELRFSKKNIFSTLFPDEDFDNYTFQVFKDLKKIEKKINPYNLKLFEQNFFKTRKKCINLLIEDDIYIENDYLVFISLNNCSAITSFFNYEKRLEFIESIIETREDYCHWTEGTSNLIPEVFKFHFENNKFHTNSELEVLFNASLVNCIIAYLANFTKKNDVDSELTQHSYFVGKKKIGIKAKKSIPDITEALYLFKLYRWAYESKTYERLGVIRNVVSVFLCNGNEDSNYFSLLKTAEKIYQSSQNNYDVYLNEKVDNYFLELRKFNEEIEKKSTQISESISSIIESMNKNFLALTATIVAIGFSYSKLENLNLKLIRVIALIYRIYILITSLYSFTYYYNKVNIIKKSYDNQKNEVKKFLRDSDIPKDNESSVEMSKGIFKIYLNISIFIVFFLILSSIGLYLYPKKLETFLSIIFS</sequence>
<accession>A0A9W6GNG8</accession>
<dbReference type="RefSeq" id="WP_281836417.1">
    <property type="nucleotide sequence ID" value="NZ_BSDY01000012.1"/>
</dbReference>
<evidence type="ECO:0000313" key="2">
    <source>
        <dbReference type="EMBL" id="GLI56996.1"/>
    </source>
</evidence>
<keyword evidence="1" id="KW-0812">Transmembrane</keyword>
<feature type="transmembrane region" description="Helical" evidence="1">
    <location>
        <begin position="461"/>
        <end position="483"/>
    </location>
</feature>
<name>A0A9W6GNG8_9FUSO</name>
<evidence type="ECO:0000313" key="3">
    <source>
        <dbReference type="Proteomes" id="UP001144471"/>
    </source>
</evidence>
<comment type="caution">
    <text evidence="2">The sequence shown here is derived from an EMBL/GenBank/DDBJ whole genome shotgun (WGS) entry which is preliminary data.</text>
</comment>
<gene>
    <name evidence="2" type="ORF">PM10SUCC1_25100</name>
</gene>
<dbReference type="EMBL" id="BSDY01000012">
    <property type="protein sequence ID" value="GLI56996.1"/>
    <property type="molecule type" value="Genomic_DNA"/>
</dbReference>
<dbReference type="AlphaFoldDB" id="A0A9W6GNG8"/>
<keyword evidence="1" id="KW-0472">Membrane</keyword>
<protein>
    <submittedName>
        <fullName evidence="2">Uncharacterized protein</fullName>
    </submittedName>
</protein>
<feature type="transmembrane region" description="Helical" evidence="1">
    <location>
        <begin position="394"/>
        <end position="418"/>
    </location>
</feature>
<evidence type="ECO:0000256" key="1">
    <source>
        <dbReference type="SAM" id="Phobius"/>
    </source>
</evidence>
<dbReference type="Proteomes" id="UP001144471">
    <property type="component" value="Unassembled WGS sequence"/>
</dbReference>